<keyword evidence="3" id="KW-1185">Reference proteome</keyword>
<sequence length="85" mass="8922">MLAGERRASAGARARGVRRVGLVAEGVVVLMDGDGVAALGECVGGAEAGDATAEDGEAPRRRLRPSALAMPGHPRRWPRRPLQWP</sequence>
<proteinExistence type="predicted"/>
<accession>A0A7W9H7D3</accession>
<dbReference type="EMBL" id="JACHNE010000001">
    <property type="protein sequence ID" value="MBB5796801.1"/>
    <property type="molecule type" value="Genomic_DNA"/>
</dbReference>
<dbReference type="AlphaFoldDB" id="A0A7W9H7D3"/>
<feature type="region of interest" description="Disordered" evidence="1">
    <location>
        <begin position="47"/>
        <end position="85"/>
    </location>
</feature>
<comment type="caution">
    <text evidence="2">The sequence shown here is derived from an EMBL/GenBank/DDBJ whole genome shotgun (WGS) entry which is preliminary data.</text>
</comment>
<organism evidence="2 3">
    <name type="scientific">Streptomyces caelestis</name>
    <dbReference type="NCBI Taxonomy" id="36816"/>
    <lineage>
        <taxon>Bacteria</taxon>
        <taxon>Bacillati</taxon>
        <taxon>Actinomycetota</taxon>
        <taxon>Actinomycetes</taxon>
        <taxon>Kitasatosporales</taxon>
        <taxon>Streptomycetaceae</taxon>
        <taxon>Streptomyces</taxon>
    </lineage>
</organism>
<reference evidence="2 3" key="1">
    <citation type="submission" date="2020-08" db="EMBL/GenBank/DDBJ databases">
        <title>Sequencing the genomes of 1000 actinobacteria strains.</title>
        <authorList>
            <person name="Klenk H.-P."/>
        </authorList>
    </citation>
    <scope>NUCLEOTIDE SEQUENCE [LARGE SCALE GENOMIC DNA]</scope>
    <source>
        <strain evidence="2 3">DSM 40084</strain>
    </source>
</reference>
<gene>
    <name evidence="2" type="ORF">HDA41_004765</name>
</gene>
<evidence type="ECO:0000313" key="2">
    <source>
        <dbReference type="EMBL" id="MBB5796801.1"/>
    </source>
</evidence>
<evidence type="ECO:0000256" key="1">
    <source>
        <dbReference type="SAM" id="MobiDB-lite"/>
    </source>
</evidence>
<protein>
    <submittedName>
        <fullName evidence="2">Uncharacterized protein</fullName>
    </submittedName>
</protein>
<name>A0A7W9H7D3_9ACTN</name>
<evidence type="ECO:0000313" key="3">
    <source>
        <dbReference type="Proteomes" id="UP000590647"/>
    </source>
</evidence>
<dbReference type="Proteomes" id="UP000590647">
    <property type="component" value="Unassembled WGS sequence"/>
</dbReference>